<evidence type="ECO:0000259" key="9">
    <source>
        <dbReference type="PROSITE" id="PS50893"/>
    </source>
</evidence>
<sequence length="575" mass="64309">MNNKKTGLRILKYIRKYVGLLFVSIITASLSVALSLYVPILGGKAIDCIVGKNKVQFDNVYIYCFRILLVCIASGILQWIMSTINNNITYNVTRDIRRDAYEKIQKVPLKMLDSKSTGDTVSRIIADVDQFADGLLLGFSNLFTGVVSIIFTLIFMISISLKITLVVVVLTPISFFVASFIAKNTHKFFTEQSVTRGELTGNLEEAIANQKLVTAYSKQKDMIDEFDEINQSLSESSLRALFYSSLVNPSTRFVNSLVYAFVAMIAGMSVIKGNVTVGGLTSFLSYAKQYTKPFNEISGVITELQNSLVCASRVFELIDEEYEKETGEKTLDINSLNGDVCINDVAFSYTDDKEFIKNFNIDVKRGQRVAIIGPTGCGKTTIINLLMRFYDIKDGKISIDNVDSREYTRESVRSGFGMVLQDTWLKEGTIRDNIIVGKPDATDEEVIEAAKKSHCHNFIMRLPDGYDTYIKEDGGSLSAGQKQLLCISRIMLAVPPMLILDEATSVVDTRTEIKVQEAFAKLMEGRTSFIVAHRLSTIRNADIIVAMKDGKVVECGNHDELLEKRGMYYEMYNSR</sequence>
<keyword evidence="12" id="KW-1185">Reference proteome</keyword>
<dbReference type="Pfam" id="PF00005">
    <property type="entry name" value="ABC_tran"/>
    <property type="match status" value="1"/>
</dbReference>
<feature type="domain" description="ABC transporter" evidence="9">
    <location>
        <begin position="340"/>
        <end position="574"/>
    </location>
</feature>
<evidence type="ECO:0000256" key="8">
    <source>
        <dbReference type="SAM" id="Phobius"/>
    </source>
</evidence>
<name>A0A1T4W049_9FIRM</name>
<evidence type="ECO:0000313" key="12">
    <source>
        <dbReference type="Proteomes" id="UP000190814"/>
    </source>
</evidence>
<accession>A0A1T4W049</accession>
<feature type="transmembrane region" description="Helical" evidence="8">
    <location>
        <begin position="253"/>
        <end position="271"/>
    </location>
</feature>
<dbReference type="PROSITE" id="PS50929">
    <property type="entry name" value="ABC_TM1F"/>
    <property type="match status" value="1"/>
</dbReference>
<evidence type="ECO:0000256" key="6">
    <source>
        <dbReference type="ARBA" id="ARBA00022989"/>
    </source>
</evidence>
<gene>
    <name evidence="11" type="ORF">SAMN02745111_02065</name>
</gene>
<dbReference type="InterPro" id="IPR027417">
    <property type="entry name" value="P-loop_NTPase"/>
</dbReference>
<dbReference type="STRING" id="39495.SAMN02745111_02065"/>
<comment type="subcellular location">
    <subcellularLocation>
        <location evidence="1">Cell membrane</location>
        <topology evidence="1">Multi-pass membrane protein</topology>
    </subcellularLocation>
</comment>
<dbReference type="Gene3D" id="1.20.1560.10">
    <property type="entry name" value="ABC transporter type 1, transmembrane domain"/>
    <property type="match status" value="1"/>
</dbReference>
<dbReference type="FunFam" id="3.40.50.300:FF:000287">
    <property type="entry name" value="Multidrug ABC transporter ATP-binding protein"/>
    <property type="match status" value="1"/>
</dbReference>
<evidence type="ECO:0000259" key="10">
    <source>
        <dbReference type="PROSITE" id="PS50929"/>
    </source>
</evidence>
<dbReference type="InterPro" id="IPR036640">
    <property type="entry name" value="ABC1_TM_sf"/>
</dbReference>
<dbReference type="Gene3D" id="3.40.50.300">
    <property type="entry name" value="P-loop containing nucleotide triphosphate hydrolases"/>
    <property type="match status" value="1"/>
</dbReference>
<keyword evidence="7 8" id="KW-0472">Membrane</keyword>
<evidence type="ECO:0000313" key="11">
    <source>
        <dbReference type="EMBL" id="SKA70654.1"/>
    </source>
</evidence>
<dbReference type="InterPro" id="IPR039421">
    <property type="entry name" value="Type_1_exporter"/>
</dbReference>
<keyword evidence="6 8" id="KW-1133">Transmembrane helix</keyword>
<evidence type="ECO:0000256" key="2">
    <source>
        <dbReference type="ARBA" id="ARBA00022448"/>
    </source>
</evidence>
<dbReference type="InterPro" id="IPR011527">
    <property type="entry name" value="ABC1_TM_dom"/>
</dbReference>
<dbReference type="PANTHER" id="PTHR43394:SF1">
    <property type="entry name" value="ATP-BINDING CASSETTE SUB-FAMILY B MEMBER 10, MITOCHONDRIAL"/>
    <property type="match status" value="1"/>
</dbReference>
<dbReference type="SMART" id="SM00382">
    <property type="entry name" value="AAA"/>
    <property type="match status" value="1"/>
</dbReference>
<dbReference type="PANTHER" id="PTHR43394">
    <property type="entry name" value="ATP-DEPENDENT PERMEASE MDL1, MITOCHONDRIAL"/>
    <property type="match status" value="1"/>
</dbReference>
<evidence type="ECO:0000256" key="3">
    <source>
        <dbReference type="ARBA" id="ARBA00022692"/>
    </source>
</evidence>
<dbReference type="CDD" id="cd03254">
    <property type="entry name" value="ABCC_Glucan_exporter_like"/>
    <property type="match status" value="1"/>
</dbReference>
<proteinExistence type="predicted"/>
<dbReference type="SUPFAM" id="SSF90123">
    <property type="entry name" value="ABC transporter transmembrane region"/>
    <property type="match status" value="1"/>
</dbReference>
<dbReference type="SUPFAM" id="SSF52540">
    <property type="entry name" value="P-loop containing nucleoside triphosphate hydrolases"/>
    <property type="match status" value="1"/>
</dbReference>
<dbReference type="RefSeq" id="WP_341465212.1">
    <property type="nucleotide sequence ID" value="NZ_FUXZ01000014.1"/>
</dbReference>
<reference evidence="11 12" key="1">
    <citation type="submission" date="2017-02" db="EMBL/GenBank/DDBJ databases">
        <authorList>
            <person name="Peterson S.W."/>
        </authorList>
    </citation>
    <scope>NUCLEOTIDE SEQUENCE [LARGE SCALE GENOMIC DNA]</scope>
    <source>
        <strain evidence="11 12">ATCC 35992</strain>
    </source>
</reference>
<keyword evidence="2" id="KW-0813">Transport</keyword>
<dbReference type="InterPro" id="IPR017871">
    <property type="entry name" value="ABC_transporter-like_CS"/>
</dbReference>
<dbReference type="GO" id="GO:0016887">
    <property type="term" value="F:ATP hydrolysis activity"/>
    <property type="evidence" value="ECO:0007669"/>
    <property type="project" value="InterPro"/>
</dbReference>
<feature type="transmembrane region" description="Helical" evidence="8">
    <location>
        <begin position="60"/>
        <end position="80"/>
    </location>
</feature>
<dbReference type="AlphaFoldDB" id="A0A1T4W049"/>
<dbReference type="PROSITE" id="PS50893">
    <property type="entry name" value="ABC_TRANSPORTER_2"/>
    <property type="match status" value="1"/>
</dbReference>
<evidence type="ECO:0000256" key="4">
    <source>
        <dbReference type="ARBA" id="ARBA00022741"/>
    </source>
</evidence>
<feature type="transmembrane region" description="Helical" evidence="8">
    <location>
        <begin position="163"/>
        <end position="182"/>
    </location>
</feature>
<dbReference type="PROSITE" id="PS00211">
    <property type="entry name" value="ABC_TRANSPORTER_1"/>
    <property type="match status" value="1"/>
</dbReference>
<dbReference type="Proteomes" id="UP000190814">
    <property type="component" value="Unassembled WGS sequence"/>
</dbReference>
<dbReference type="GO" id="GO:0005886">
    <property type="term" value="C:plasma membrane"/>
    <property type="evidence" value="ECO:0007669"/>
    <property type="project" value="UniProtKB-SubCell"/>
</dbReference>
<dbReference type="Pfam" id="PF00664">
    <property type="entry name" value="ABC_membrane"/>
    <property type="match status" value="1"/>
</dbReference>
<dbReference type="CDD" id="cd18547">
    <property type="entry name" value="ABC_6TM_Tm288_like"/>
    <property type="match status" value="1"/>
</dbReference>
<dbReference type="GO" id="GO:0015421">
    <property type="term" value="F:ABC-type oligopeptide transporter activity"/>
    <property type="evidence" value="ECO:0007669"/>
    <property type="project" value="TreeGrafter"/>
</dbReference>
<dbReference type="InterPro" id="IPR003593">
    <property type="entry name" value="AAA+_ATPase"/>
</dbReference>
<protein>
    <submittedName>
        <fullName evidence="11">ATP-binding cassette, subfamily B</fullName>
    </submittedName>
</protein>
<dbReference type="InterPro" id="IPR003439">
    <property type="entry name" value="ABC_transporter-like_ATP-bd"/>
</dbReference>
<feature type="transmembrane region" description="Helical" evidence="8">
    <location>
        <begin position="20"/>
        <end position="40"/>
    </location>
</feature>
<organism evidence="11 12">
    <name type="scientific">Eubacterium uniforme</name>
    <dbReference type="NCBI Taxonomy" id="39495"/>
    <lineage>
        <taxon>Bacteria</taxon>
        <taxon>Bacillati</taxon>
        <taxon>Bacillota</taxon>
        <taxon>Clostridia</taxon>
        <taxon>Eubacteriales</taxon>
        <taxon>Eubacteriaceae</taxon>
        <taxon>Eubacterium</taxon>
    </lineage>
</organism>
<evidence type="ECO:0000256" key="1">
    <source>
        <dbReference type="ARBA" id="ARBA00004651"/>
    </source>
</evidence>
<keyword evidence="3 8" id="KW-0812">Transmembrane</keyword>
<evidence type="ECO:0000256" key="5">
    <source>
        <dbReference type="ARBA" id="ARBA00022840"/>
    </source>
</evidence>
<feature type="transmembrane region" description="Helical" evidence="8">
    <location>
        <begin position="135"/>
        <end position="157"/>
    </location>
</feature>
<keyword evidence="4" id="KW-0547">Nucleotide-binding</keyword>
<dbReference type="EMBL" id="FUXZ01000014">
    <property type="protein sequence ID" value="SKA70654.1"/>
    <property type="molecule type" value="Genomic_DNA"/>
</dbReference>
<keyword evidence="5 11" id="KW-0067">ATP-binding</keyword>
<evidence type="ECO:0000256" key="7">
    <source>
        <dbReference type="ARBA" id="ARBA00023136"/>
    </source>
</evidence>
<dbReference type="GO" id="GO:0005524">
    <property type="term" value="F:ATP binding"/>
    <property type="evidence" value="ECO:0007669"/>
    <property type="project" value="UniProtKB-KW"/>
</dbReference>
<feature type="domain" description="ABC transmembrane type-1" evidence="10">
    <location>
        <begin position="22"/>
        <end position="306"/>
    </location>
</feature>